<dbReference type="Proteomes" id="UP000662904">
    <property type="component" value="Chromosome"/>
</dbReference>
<comment type="similarity">
    <text evidence="1">Belongs to the UPF0332 family.</text>
</comment>
<dbReference type="PANTHER" id="PTHR36565">
    <property type="entry name" value="UPF0332 PROTEIN TM_1000"/>
    <property type="match status" value="1"/>
</dbReference>
<reference evidence="3" key="1">
    <citation type="submission" date="2020-07" db="EMBL/GenBank/DDBJ databases">
        <title>Koleobacter methoxysyntrophicus gen. nov., sp. nov., a novel anaerobic bacterium isolated from deep subsurface oil field and proposal of Koleobacterales ord. nov. in the phylum Firmicutes.</title>
        <authorList>
            <person name="Sakamoto S."/>
            <person name="Tamaki H."/>
        </authorList>
    </citation>
    <scope>NUCLEOTIDE SEQUENCE</scope>
    <source>
        <strain evidence="3">NRmbB1</strain>
    </source>
</reference>
<evidence type="ECO:0000259" key="2">
    <source>
        <dbReference type="Pfam" id="PF05168"/>
    </source>
</evidence>
<evidence type="ECO:0000313" key="4">
    <source>
        <dbReference type="Proteomes" id="UP000662904"/>
    </source>
</evidence>
<evidence type="ECO:0000313" key="3">
    <source>
        <dbReference type="EMBL" id="QSQ09033.1"/>
    </source>
</evidence>
<dbReference type="InterPro" id="IPR007842">
    <property type="entry name" value="HEPN_dom"/>
</dbReference>
<gene>
    <name evidence="3" type="ORF">H0A61_01390</name>
</gene>
<dbReference type="RefSeq" id="WP_206709225.1">
    <property type="nucleotide sequence ID" value="NZ_CP059066.1"/>
</dbReference>
<dbReference type="Pfam" id="PF05168">
    <property type="entry name" value="HEPN"/>
    <property type="match status" value="1"/>
</dbReference>
<dbReference type="KEGG" id="kme:H0A61_01390"/>
<dbReference type="InterPro" id="IPR052226">
    <property type="entry name" value="UPF0332_toxin"/>
</dbReference>
<accession>A0A8A0RLA9</accession>
<name>A0A8A0RLA9_9FIRM</name>
<organism evidence="3 4">
    <name type="scientific">Koleobacter methoxysyntrophicus</name>
    <dbReference type="NCBI Taxonomy" id="2751313"/>
    <lineage>
        <taxon>Bacteria</taxon>
        <taxon>Bacillati</taxon>
        <taxon>Bacillota</taxon>
        <taxon>Clostridia</taxon>
        <taxon>Koleobacterales</taxon>
        <taxon>Koleobacteraceae</taxon>
        <taxon>Koleobacter</taxon>
    </lineage>
</organism>
<dbReference type="EMBL" id="CP059066">
    <property type="protein sequence ID" value="QSQ09033.1"/>
    <property type="molecule type" value="Genomic_DNA"/>
</dbReference>
<feature type="domain" description="HEPN" evidence="2">
    <location>
        <begin position="14"/>
        <end position="126"/>
    </location>
</feature>
<evidence type="ECO:0000256" key="1">
    <source>
        <dbReference type="ARBA" id="ARBA00038248"/>
    </source>
</evidence>
<keyword evidence="4" id="KW-1185">Reference proteome</keyword>
<dbReference type="Gene3D" id="1.20.120.330">
    <property type="entry name" value="Nucleotidyltransferases domain 2"/>
    <property type="match status" value="1"/>
</dbReference>
<proteinExistence type="inferred from homology"/>
<dbReference type="AlphaFoldDB" id="A0A8A0RLA9"/>
<sequence length="145" mass="16787">MSDIQLKHDLARAKMEKAREAWEEALWCFKGEKYPATVNRLYYSMYRACLAVLTFESKIPVKHTAVIGHVNKKYVKQGLLPTELGRFLHRLQTARVEGDYKGKEFTREEVEELIAYGETALTVIENLVNKVIFQYKELNGSSELD</sequence>
<dbReference type="PANTHER" id="PTHR36565:SF1">
    <property type="entry name" value="UPF0332 PROTEIN TM_1000"/>
    <property type="match status" value="1"/>
</dbReference>
<protein>
    <recommendedName>
        <fullName evidence="2">HEPN domain-containing protein</fullName>
    </recommendedName>
</protein>